<accession>A0A0C3B8S6</accession>
<dbReference type="SUPFAM" id="SSF48403">
    <property type="entry name" value="Ankyrin repeat"/>
    <property type="match status" value="1"/>
</dbReference>
<feature type="region of interest" description="Disordered" evidence="4">
    <location>
        <begin position="190"/>
        <end position="219"/>
    </location>
</feature>
<organism evidence="5 6">
    <name type="scientific">Serendipita vermifera MAFF 305830</name>
    <dbReference type="NCBI Taxonomy" id="933852"/>
    <lineage>
        <taxon>Eukaryota</taxon>
        <taxon>Fungi</taxon>
        <taxon>Dikarya</taxon>
        <taxon>Basidiomycota</taxon>
        <taxon>Agaricomycotina</taxon>
        <taxon>Agaricomycetes</taxon>
        <taxon>Sebacinales</taxon>
        <taxon>Serendipitaceae</taxon>
        <taxon>Serendipita</taxon>
    </lineage>
</organism>
<name>A0A0C3B8S6_SERVB</name>
<dbReference type="Pfam" id="PF13857">
    <property type="entry name" value="Ank_5"/>
    <property type="match status" value="1"/>
</dbReference>
<keyword evidence="2 3" id="KW-0040">ANK repeat</keyword>
<feature type="compositionally biased region" description="Basic and acidic residues" evidence="4">
    <location>
        <begin position="196"/>
        <end position="219"/>
    </location>
</feature>
<protein>
    <submittedName>
        <fullName evidence="5">Uncharacterized protein</fullName>
    </submittedName>
</protein>
<dbReference type="AlphaFoldDB" id="A0A0C3B8S6"/>
<reference evidence="6" key="2">
    <citation type="submission" date="2015-01" db="EMBL/GenBank/DDBJ databases">
        <title>Evolutionary Origins and Diversification of the Mycorrhizal Mutualists.</title>
        <authorList>
            <consortium name="DOE Joint Genome Institute"/>
            <consortium name="Mycorrhizal Genomics Consortium"/>
            <person name="Kohler A."/>
            <person name="Kuo A."/>
            <person name="Nagy L.G."/>
            <person name="Floudas D."/>
            <person name="Copeland A."/>
            <person name="Barry K.W."/>
            <person name="Cichocki N."/>
            <person name="Veneault-Fourrey C."/>
            <person name="LaButti K."/>
            <person name="Lindquist E.A."/>
            <person name="Lipzen A."/>
            <person name="Lundell T."/>
            <person name="Morin E."/>
            <person name="Murat C."/>
            <person name="Riley R."/>
            <person name="Ohm R."/>
            <person name="Sun H."/>
            <person name="Tunlid A."/>
            <person name="Henrissat B."/>
            <person name="Grigoriev I.V."/>
            <person name="Hibbett D.S."/>
            <person name="Martin F."/>
        </authorList>
    </citation>
    <scope>NUCLEOTIDE SEQUENCE [LARGE SCALE GENOMIC DNA]</scope>
    <source>
        <strain evidence="6">MAFF 305830</strain>
    </source>
</reference>
<dbReference type="SMART" id="SM00248">
    <property type="entry name" value="ANK"/>
    <property type="match status" value="2"/>
</dbReference>
<dbReference type="PANTHER" id="PTHR24171">
    <property type="entry name" value="ANKYRIN REPEAT DOMAIN-CONTAINING PROTEIN 39-RELATED"/>
    <property type="match status" value="1"/>
</dbReference>
<feature type="repeat" description="ANK" evidence="3">
    <location>
        <begin position="47"/>
        <end position="79"/>
    </location>
</feature>
<gene>
    <name evidence="5" type="ORF">M408DRAFT_150818</name>
</gene>
<dbReference type="STRING" id="933852.A0A0C3B8S6"/>
<dbReference type="GO" id="GO:0085020">
    <property type="term" value="P:protein K6-linked ubiquitination"/>
    <property type="evidence" value="ECO:0007669"/>
    <property type="project" value="TreeGrafter"/>
</dbReference>
<sequence>MGGSFRWRFAESASKASNTNQVHLSQRLSLQYLIEQEGVSPNIPDPHTYTPMHAAASYGHINVLEYLISRGGDVNVTDEDGDTPLYTVETVEVARWLVEHGAIVDRVNEEGISPAQHLEEEFPAVSHFLGGTEADDTQLPSQYAQDQVADRLTDQMMQSVREVIERAAAEGRDPDEELAELVTRTVLDSLDAGEDLVEKENVDTLDDSSKPSKMQKTSE</sequence>
<proteinExistence type="predicted"/>
<dbReference type="PROSITE" id="PS50297">
    <property type="entry name" value="ANK_REP_REGION"/>
    <property type="match status" value="1"/>
</dbReference>
<dbReference type="EMBL" id="KN824278">
    <property type="protein sequence ID" value="KIM33210.1"/>
    <property type="molecule type" value="Genomic_DNA"/>
</dbReference>
<reference evidence="5 6" key="1">
    <citation type="submission" date="2014-04" db="EMBL/GenBank/DDBJ databases">
        <authorList>
            <consortium name="DOE Joint Genome Institute"/>
            <person name="Kuo A."/>
            <person name="Zuccaro A."/>
            <person name="Kohler A."/>
            <person name="Nagy L.G."/>
            <person name="Floudas D."/>
            <person name="Copeland A."/>
            <person name="Barry K.W."/>
            <person name="Cichocki N."/>
            <person name="Veneault-Fourrey C."/>
            <person name="LaButti K."/>
            <person name="Lindquist E.A."/>
            <person name="Lipzen A."/>
            <person name="Lundell T."/>
            <person name="Morin E."/>
            <person name="Murat C."/>
            <person name="Sun H."/>
            <person name="Tunlid A."/>
            <person name="Henrissat B."/>
            <person name="Grigoriev I.V."/>
            <person name="Hibbett D.S."/>
            <person name="Martin F."/>
            <person name="Nordberg H.P."/>
            <person name="Cantor M.N."/>
            <person name="Hua S.X."/>
        </authorList>
    </citation>
    <scope>NUCLEOTIDE SEQUENCE [LARGE SCALE GENOMIC DNA]</scope>
    <source>
        <strain evidence="5 6">MAFF 305830</strain>
    </source>
</reference>
<dbReference type="Proteomes" id="UP000054097">
    <property type="component" value="Unassembled WGS sequence"/>
</dbReference>
<dbReference type="HOGENOM" id="CLU_078327_1_0_1"/>
<dbReference type="PANTHER" id="PTHR24171:SF8">
    <property type="entry name" value="BRCA1-ASSOCIATED RING DOMAIN PROTEIN 1"/>
    <property type="match status" value="1"/>
</dbReference>
<evidence type="ECO:0000313" key="6">
    <source>
        <dbReference type="Proteomes" id="UP000054097"/>
    </source>
</evidence>
<keyword evidence="1" id="KW-0677">Repeat</keyword>
<dbReference type="OrthoDB" id="19174at2759"/>
<dbReference type="InterPro" id="IPR036770">
    <property type="entry name" value="Ankyrin_rpt-contain_sf"/>
</dbReference>
<evidence type="ECO:0000313" key="5">
    <source>
        <dbReference type="EMBL" id="KIM33210.1"/>
    </source>
</evidence>
<evidence type="ECO:0000256" key="4">
    <source>
        <dbReference type="SAM" id="MobiDB-lite"/>
    </source>
</evidence>
<evidence type="ECO:0000256" key="1">
    <source>
        <dbReference type="ARBA" id="ARBA00022737"/>
    </source>
</evidence>
<evidence type="ECO:0000256" key="2">
    <source>
        <dbReference type="ARBA" id="ARBA00023043"/>
    </source>
</evidence>
<dbReference type="PROSITE" id="PS50088">
    <property type="entry name" value="ANK_REPEAT"/>
    <property type="match status" value="1"/>
</dbReference>
<keyword evidence="6" id="KW-1185">Reference proteome</keyword>
<evidence type="ECO:0000256" key="3">
    <source>
        <dbReference type="PROSITE-ProRule" id="PRU00023"/>
    </source>
</evidence>
<dbReference type="Gene3D" id="1.25.40.20">
    <property type="entry name" value="Ankyrin repeat-containing domain"/>
    <property type="match status" value="1"/>
</dbReference>
<dbReference type="GO" id="GO:0004842">
    <property type="term" value="F:ubiquitin-protein transferase activity"/>
    <property type="evidence" value="ECO:0007669"/>
    <property type="project" value="TreeGrafter"/>
</dbReference>
<dbReference type="InterPro" id="IPR002110">
    <property type="entry name" value="Ankyrin_rpt"/>
</dbReference>